<protein>
    <submittedName>
        <fullName evidence="1">RCG65927</fullName>
    </submittedName>
</protein>
<evidence type="ECO:0000313" key="1">
    <source>
        <dbReference type="EMBL" id="EDM10093.1"/>
    </source>
</evidence>
<reference evidence="1" key="1">
    <citation type="journal article" date="2005" name="Genome Res.">
        <title>Gene and alternative splicing annotation with AIR.</title>
        <authorList>
            <person name="Florea L."/>
            <person name="Di Francesco V."/>
            <person name="Miller J."/>
            <person name="Turner R."/>
            <person name="Yao A."/>
            <person name="Harris M."/>
            <person name="Walenz B."/>
            <person name="Mobarry C."/>
            <person name="Merkulov G.V."/>
            <person name="Charlab R."/>
            <person name="Dew I."/>
            <person name="Deng Z."/>
            <person name="Istrail S."/>
            <person name="Li P."/>
            <person name="Sutton G."/>
        </authorList>
    </citation>
    <scope>NUCLEOTIDE SEQUENCE</scope>
    <source>
        <strain evidence="1">BN</strain>
    </source>
</reference>
<proteinExistence type="predicted"/>
<name>A0A0G2JX55_RAT</name>
<reference evidence="1" key="2">
    <citation type="submission" date="2005-07" db="EMBL/GenBank/DDBJ databases">
        <authorList>
            <person name="Mural R.J."/>
            <person name="Li P.W."/>
            <person name="Adams M.D."/>
            <person name="Amanatides P.G."/>
            <person name="Baden-Tillson H."/>
            <person name="Barnstead M."/>
            <person name="Chin S.H."/>
            <person name="Dew I."/>
            <person name="Evans C.A."/>
            <person name="Ferriera S."/>
            <person name="Flanigan M."/>
            <person name="Fosler C."/>
            <person name="Glodek A."/>
            <person name="Gu Z."/>
            <person name="Holt R.A."/>
            <person name="Jennings D."/>
            <person name="Kraft C.L."/>
            <person name="Lu F."/>
            <person name="Nguyen T."/>
            <person name="Nusskern D.R."/>
            <person name="Pfannkoch C.M."/>
            <person name="Sitter C."/>
            <person name="Sutton G.G."/>
            <person name="Venter J.C."/>
            <person name="Wang Z."/>
            <person name="Woodage T."/>
            <person name="Zheng X.H."/>
            <person name="Zhong F."/>
        </authorList>
    </citation>
    <scope>NUCLEOTIDE SEQUENCE</scope>
    <source>
        <strain evidence="1">BN</strain>
    </source>
</reference>
<accession>A0A0G2JX55</accession>
<gene>
    <name evidence="1" type="ORF">rCG_65927</name>
</gene>
<dbReference type="EMBL" id="CH473955">
    <property type="protein sequence ID" value="EDM10093.1"/>
    <property type="molecule type" value="Genomic_DNA"/>
</dbReference>
<sequence>MESQKEGEGVFSGIQVEILVSNVFWDRLGLESGQRVTGYSHYVWATIAPAYFTGGGDVPPAPIGYQYCCHQGSASMTEAGDICTTSADDWVH</sequence>
<organism evidence="1">
    <name type="scientific">Rattus norvegicus</name>
    <name type="common">Rat</name>
    <dbReference type="NCBI Taxonomy" id="10116"/>
    <lineage>
        <taxon>Eukaryota</taxon>
        <taxon>Metazoa</taxon>
        <taxon>Chordata</taxon>
        <taxon>Craniata</taxon>
        <taxon>Vertebrata</taxon>
        <taxon>Euteleostomi</taxon>
        <taxon>Mammalia</taxon>
        <taxon>Eutheria</taxon>
        <taxon>Euarchontoglires</taxon>
        <taxon>Glires</taxon>
        <taxon>Rodentia</taxon>
        <taxon>Myomorpha</taxon>
        <taxon>Muroidea</taxon>
        <taxon>Muridae</taxon>
        <taxon>Murinae</taxon>
        <taxon>Rattus</taxon>
    </lineage>
</organism>
<dbReference type="Proteomes" id="UP000234681">
    <property type="component" value="Chromosome 2"/>
</dbReference>
<dbReference type="AlphaFoldDB" id="A0A0G2JX55"/>